<feature type="transmembrane region" description="Helical" evidence="1">
    <location>
        <begin position="34"/>
        <end position="51"/>
    </location>
</feature>
<evidence type="ECO:0000313" key="2">
    <source>
        <dbReference type="EMBL" id="MBA0796488.1"/>
    </source>
</evidence>
<keyword evidence="1" id="KW-0472">Membrane</keyword>
<protein>
    <submittedName>
        <fullName evidence="2">Uncharacterized protein</fullName>
    </submittedName>
</protein>
<dbReference type="AlphaFoldDB" id="A0A7J9GGK6"/>
<keyword evidence="3" id="KW-1185">Reference proteome</keyword>
<sequence length="77" mass="9119">MSRAIFVVIMLRMFYMFLGIAHMRRIIGIKSSPLINLDASLMAYWMAYFYFRNKDTMRSSSNQIISRSLYLLVIARL</sequence>
<feature type="transmembrane region" description="Helical" evidence="1">
    <location>
        <begin position="6"/>
        <end position="22"/>
    </location>
</feature>
<proteinExistence type="predicted"/>
<keyword evidence="1" id="KW-0812">Transmembrane</keyword>
<dbReference type="Proteomes" id="UP000593560">
    <property type="component" value="Unassembled WGS sequence"/>
</dbReference>
<keyword evidence="1" id="KW-1133">Transmembrane helix</keyword>
<gene>
    <name evidence="2" type="ORF">Gohar_007252</name>
</gene>
<name>A0A7J9GGK6_9ROSI</name>
<organism evidence="2 3">
    <name type="scientific">Gossypium harknessii</name>
    <dbReference type="NCBI Taxonomy" id="34285"/>
    <lineage>
        <taxon>Eukaryota</taxon>
        <taxon>Viridiplantae</taxon>
        <taxon>Streptophyta</taxon>
        <taxon>Embryophyta</taxon>
        <taxon>Tracheophyta</taxon>
        <taxon>Spermatophyta</taxon>
        <taxon>Magnoliopsida</taxon>
        <taxon>eudicotyledons</taxon>
        <taxon>Gunneridae</taxon>
        <taxon>Pentapetalae</taxon>
        <taxon>rosids</taxon>
        <taxon>malvids</taxon>
        <taxon>Malvales</taxon>
        <taxon>Malvaceae</taxon>
        <taxon>Malvoideae</taxon>
        <taxon>Gossypium</taxon>
    </lineage>
</organism>
<evidence type="ECO:0000313" key="3">
    <source>
        <dbReference type="Proteomes" id="UP000593560"/>
    </source>
</evidence>
<reference evidence="2 3" key="1">
    <citation type="journal article" date="2019" name="Genome Biol. Evol.">
        <title>Insights into the evolution of the New World diploid cottons (Gossypium, subgenus Houzingenia) based on genome sequencing.</title>
        <authorList>
            <person name="Grover C.E."/>
            <person name="Arick M.A. 2nd"/>
            <person name="Thrash A."/>
            <person name="Conover J.L."/>
            <person name="Sanders W.S."/>
            <person name="Peterson D.G."/>
            <person name="Frelichowski J.E."/>
            <person name="Scheffler J.A."/>
            <person name="Scheffler B.E."/>
            <person name="Wendel J.F."/>
        </authorList>
    </citation>
    <scope>NUCLEOTIDE SEQUENCE [LARGE SCALE GENOMIC DNA]</scope>
    <source>
        <strain evidence="2">0</strain>
        <tissue evidence="2">Leaf</tissue>
    </source>
</reference>
<accession>A0A7J9GGK6</accession>
<comment type="caution">
    <text evidence="2">The sequence shown here is derived from an EMBL/GenBank/DDBJ whole genome shotgun (WGS) entry which is preliminary data.</text>
</comment>
<evidence type="ECO:0000256" key="1">
    <source>
        <dbReference type="SAM" id="Phobius"/>
    </source>
</evidence>
<dbReference type="EMBL" id="JABFAD010000004">
    <property type="protein sequence ID" value="MBA0796488.1"/>
    <property type="molecule type" value="Genomic_DNA"/>
</dbReference>